<dbReference type="STRING" id="204669.Acid345_3167"/>
<name>Q1ILT2_KORVE</name>
<dbReference type="Proteomes" id="UP000002432">
    <property type="component" value="Chromosome"/>
</dbReference>
<proteinExistence type="predicted"/>
<dbReference type="RefSeq" id="WP_011523967.1">
    <property type="nucleotide sequence ID" value="NC_008009.1"/>
</dbReference>
<reference evidence="1 2" key="1">
    <citation type="journal article" date="2009" name="Appl. Environ. Microbiol.">
        <title>Three genomes from the phylum Acidobacteria provide insight into the lifestyles of these microorganisms in soils.</title>
        <authorList>
            <person name="Ward N.L."/>
            <person name="Challacombe J.F."/>
            <person name="Janssen P.H."/>
            <person name="Henrissat B."/>
            <person name="Coutinho P.M."/>
            <person name="Wu M."/>
            <person name="Xie G."/>
            <person name="Haft D.H."/>
            <person name="Sait M."/>
            <person name="Badger J."/>
            <person name="Barabote R.D."/>
            <person name="Bradley B."/>
            <person name="Brettin T.S."/>
            <person name="Brinkac L.M."/>
            <person name="Bruce D."/>
            <person name="Creasy T."/>
            <person name="Daugherty S.C."/>
            <person name="Davidsen T.M."/>
            <person name="DeBoy R.T."/>
            <person name="Detter J.C."/>
            <person name="Dodson R.J."/>
            <person name="Durkin A.S."/>
            <person name="Ganapathy A."/>
            <person name="Gwinn-Giglio M."/>
            <person name="Han C.S."/>
            <person name="Khouri H."/>
            <person name="Kiss H."/>
            <person name="Kothari S.P."/>
            <person name="Madupu R."/>
            <person name="Nelson K.E."/>
            <person name="Nelson W.C."/>
            <person name="Paulsen I."/>
            <person name="Penn K."/>
            <person name="Ren Q."/>
            <person name="Rosovitz M.J."/>
            <person name="Selengut J.D."/>
            <person name="Shrivastava S."/>
            <person name="Sullivan S.A."/>
            <person name="Tapia R."/>
            <person name="Thompson L.S."/>
            <person name="Watkins K.L."/>
            <person name="Yang Q."/>
            <person name="Yu C."/>
            <person name="Zafar N."/>
            <person name="Zhou L."/>
            <person name="Kuske C.R."/>
        </authorList>
    </citation>
    <scope>NUCLEOTIDE SEQUENCE [LARGE SCALE GENOMIC DNA]</scope>
    <source>
        <strain evidence="1 2">Ellin345</strain>
    </source>
</reference>
<protein>
    <submittedName>
        <fullName evidence="1">Uncharacterized protein</fullName>
    </submittedName>
</protein>
<evidence type="ECO:0000313" key="2">
    <source>
        <dbReference type="Proteomes" id="UP000002432"/>
    </source>
</evidence>
<dbReference type="AlphaFoldDB" id="Q1ILT2"/>
<dbReference type="KEGG" id="aba:Acid345_3167"/>
<organism evidence="1 2">
    <name type="scientific">Koribacter versatilis (strain Ellin345)</name>
    <dbReference type="NCBI Taxonomy" id="204669"/>
    <lineage>
        <taxon>Bacteria</taxon>
        <taxon>Pseudomonadati</taxon>
        <taxon>Acidobacteriota</taxon>
        <taxon>Terriglobia</taxon>
        <taxon>Terriglobales</taxon>
        <taxon>Candidatus Korobacteraceae</taxon>
        <taxon>Candidatus Korobacter</taxon>
    </lineage>
</organism>
<dbReference type="EMBL" id="CP000360">
    <property type="protein sequence ID" value="ABF42168.1"/>
    <property type="molecule type" value="Genomic_DNA"/>
</dbReference>
<evidence type="ECO:0000313" key="1">
    <source>
        <dbReference type="EMBL" id="ABF42168.1"/>
    </source>
</evidence>
<dbReference type="HOGENOM" id="CLU_171063_0_0_0"/>
<accession>Q1ILT2</accession>
<keyword evidence="2" id="KW-1185">Reference proteome</keyword>
<gene>
    <name evidence="1" type="ordered locus">Acid345_3167</name>
</gene>
<dbReference type="EnsemblBacteria" id="ABF42168">
    <property type="protein sequence ID" value="ABF42168"/>
    <property type="gene ID" value="Acid345_3167"/>
</dbReference>
<sequence length="117" mass="11924">MSRTAIAVQTIPDNTAAAVTLSASDSSNNMIFPNDGRTEIIVKNANGSSVTVTAVSVPCEHGRTGDIALVIANGAIASFPKLSPALFNQQSGADIGQVYLNFSISSSITVGAVKRGS</sequence>